<dbReference type="GeneID" id="16029416"/>
<dbReference type="AlphaFoldDB" id="M4QD28"/>
<dbReference type="EMBL" id="KC353353">
    <property type="protein sequence ID" value="AGH24095.1"/>
    <property type="molecule type" value="Genomic_DNA"/>
</dbReference>
<evidence type="ECO:0000256" key="7">
    <source>
        <dbReference type="ARBA" id="ARBA00023136"/>
    </source>
</evidence>
<name>M4QD28_HISAR</name>
<geneLocation type="mitochondrion" evidence="9"/>
<keyword evidence="2" id="KW-0813">Transport</keyword>
<keyword evidence="7 8" id="KW-0472">Membrane</keyword>
<comment type="subcellular location">
    <subcellularLocation>
        <location evidence="1">Mitochondrion membrane</location>
    </subcellularLocation>
</comment>
<evidence type="ECO:0000256" key="2">
    <source>
        <dbReference type="ARBA" id="ARBA00022448"/>
    </source>
</evidence>
<dbReference type="GO" id="GO:0015986">
    <property type="term" value="P:proton motive force-driven ATP synthesis"/>
    <property type="evidence" value="ECO:0007669"/>
    <property type="project" value="InterPro"/>
</dbReference>
<reference evidence="9" key="1">
    <citation type="journal article" date="2004" name="RNA">
        <title>Mitochondrial 3' tRNA editing in the jakobid Seculamonas ecuadoriensis: a novel mechanism and implications for tRNA processing.</title>
        <authorList>
            <person name="Leigh J."/>
            <person name="Lang B.F."/>
        </authorList>
    </citation>
    <scope>NUCLEOTIDE SEQUENCE</scope>
    <source>
        <strain evidence="9">ATCC 50634</strain>
    </source>
</reference>
<accession>M4QD28</accession>
<gene>
    <name evidence="9" type="primary">atp4</name>
</gene>
<protein>
    <submittedName>
        <fullName evidence="9">ATP synthase F0 subunit b</fullName>
        <ecNumber evidence="9">3.6.3.14</ecNumber>
    </submittedName>
</protein>
<proteinExistence type="predicted"/>
<evidence type="ECO:0000256" key="6">
    <source>
        <dbReference type="ARBA" id="ARBA00023128"/>
    </source>
</evidence>
<keyword evidence="8" id="KW-0812">Transmembrane</keyword>
<dbReference type="EC" id="3.6.3.14" evidence="9"/>
<keyword evidence="3" id="KW-0138">CF(0)</keyword>
<keyword evidence="5" id="KW-0406">Ion transport</keyword>
<dbReference type="GO" id="GO:0045259">
    <property type="term" value="C:proton-transporting ATP synthase complex"/>
    <property type="evidence" value="ECO:0007669"/>
    <property type="project" value="UniProtKB-KW"/>
</dbReference>
<dbReference type="Pfam" id="PF05405">
    <property type="entry name" value="Mt_ATP-synt_B"/>
    <property type="match status" value="1"/>
</dbReference>
<dbReference type="GO" id="GO:0016787">
    <property type="term" value="F:hydrolase activity"/>
    <property type="evidence" value="ECO:0007669"/>
    <property type="project" value="UniProtKB-KW"/>
</dbReference>
<dbReference type="RefSeq" id="YP_007890601.1">
    <property type="nucleotide sequence ID" value="NC_021125.1"/>
</dbReference>
<evidence type="ECO:0000256" key="5">
    <source>
        <dbReference type="ARBA" id="ARBA00023065"/>
    </source>
</evidence>
<organism evidence="9">
    <name type="scientific">Histiona aroides</name>
    <name type="common">Flagellate</name>
    <dbReference type="NCBI Taxonomy" id="392300"/>
    <lineage>
        <taxon>Eukaryota</taxon>
        <taxon>Discoba</taxon>
        <taxon>Jakobida</taxon>
        <taxon>Histionina</taxon>
        <taxon>Histionidae</taxon>
        <taxon>Histiona</taxon>
    </lineage>
</organism>
<dbReference type="GO" id="GO:0015078">
    <property type="term" value="F:proton transmembrane transporter activity"/>
    <property type="evidence" value="ECO:0007669"/>
    <property type="project" value="InterPro"/>
</dbReference>
<reference evidence="9" key="3">
    <citation type="journal article" date="2013" name="Genome Biol. Evol.">
        <title>Strikingly bacteria-like and gene-rich mitochondrial genomes throughout jakobid protists.</title>
        <authorList>
            <person name="Burger G."/>
            <person name="Gray M.W."/>
            <person name="Forget L."/>
            <person name="Lang B.F."/>
        </authorList>
    </citation>
    <scope>NUCLEOTIDE SEQUENCE</scope>
    <source>
        <strain evidence="9">ATCC 50634</strain>
    </source>
</reference>
<evidence type="ECO:0000256" key="3">
    <source>
        <dbReference type="ARBA" id="ARBA00022547"/>
    </source>
</evidence>
<feature type="transmembrane region" description="Helical" evidence="8">
    <location>
        <begin position="34"/>
        <end position="51"/>
    </location>
</feature>
<evidence type="ECO:0000313" key="9">
    <source>
        <dbReference type="EMBL" id="AGH24095.1"/>
    </source>
</evidence>
<evidence type="ECO:0000256" key="1">
    <source>
        <dbReference type="ARBA" id="ARBA00004325"/>
    </source>
</evidence>
<dbReference type="InterPro" id="IPR008688">
    <property type="entry name" value="ATP_synth_Bsub_B/MI25"/>
</dbReference>
<keyword evidence="4" id="KW-0375">Hydrogen ion transport</keyword>
<evidence type="ECO:0000256" key="4">
    <source>
        <dbReference type="ARBA" id="ARBA00022781"/>
    </source>
</evidence>
<reference evidence="9" key="2">
    <citation type="journal article" date="2006" name="RNA">
        <title>Hybrid E. coli--Mitochondrial ribonuclease P RNAs are catalytically active.</title>
        <authorList>
            <person name="Seif E."/>
            <person name="Cadieux A."/>
            <person name="Lang B.F."/>
        </authorList>
    </citation>
    <scope>NUCLEOTIDE SEQUENCE</scope>
    <source>
        <strain evidence="9">ATCC 50634</strain>
    </source>
</reference>
<keyword evidence="6 9" id="KW-0496">Mitochondrion</keyword>
<evidence type="ECO:0000256" key="8">
    <source>
        <dbReference type="SAM" id="Phobius"/>
    </source>
</evidence>
<sequence>MLSFLQNKHVVLTLLVFGVAVATASNIFILHVETLVLLCFILFLIFAYVLLKDLITSSFNDRALLIEKEFNDSYSLKEQTLVLLAEHHAKQVSLLSEINGVLSFTKAELGKVIQTRQAALRARLVTELRNKLSLALKKEEAFFQYIQESTNNIVMNSILESLEGPDGVNLKNQCFDEGIKLIEQVK</sequence>
<keyword evidence="9" id="KW-0378">Hydrolase</keyword>
<keyword evidence="8" id="KW-1133">Transmembrane helix</keyword>
<dbReference type="GO" id="GO:0031966">
    <property type="term" value="C:mitochondrial membrane"/>
    <property type="evidence" value="ECO:0007669"/>
    <property type="project" value="UniProtKB-SubCell"/>
</dbReference>